<evidence type="ECO:0000256" key="2">
    <source>
        <dbReference type="ARBA" id="ARBA00022478"/>
    </source>
</evidence>
<feature type="non-terminal residue" evidence="8">
    <location>
        <position position="155"/>
    </location>
</feature>
<dbReference type="PANTHER" id="PTHR19376">
    <property type="entry name" value="DNA-DIRECTED RNA POLYMERASE"/>
    <property type="match status" value="1"/>
</dbReference>
<comment type="catalytic activity">
    <reaction evidence="6">
        <text>RNA(n) + a ribonucleoside 5'-triphosphate = RNA(n+1) + diphosphate</text>
        <dbReference type="Rhea" id="RHEA:21248"/>
        <dbReference type="Rhea" id="RHEA-COMP:14527"/>
        <dbReference type="Rhea" id="RHEA-COMP:17342"/>
        <dbReference type="ChEBI" id="CHEBI:33019"/>
        <dbReference type="ChEBI" id="CHEBI:61557"/>
        <dbReference type="ChEBI" id="CHEBI:140395"/>
        <dbReference type="EC" id="2.7.7.6"/>
    </reaction>
</comment>
<organism evidence="8 9">
    <name type="scientific">Aliarcobacter skirrowii CCUG 10374</name>
    <dbReference type="NCBI Taxonomy" id="1032239"/>
    <lineage>
        <taxon>Bacteria</taxon>
        <taxon>Pseudomonadati</taxon>
        <taxon>Campylobacterota</taxon>
        <taxon>Epsilonproteobacteria</taxon>
        <taxon>Campylobacterales</taxon>
        <taxon>Arcobacteraceae</taxon>
        <taxon>Aliarcobacter</taxon>
    </lineage>
</organism>
<dbReference type="Proteomes" id="UP000290580">
    <property type="component" value="Unassembled WGS sequence"/>
</dbReference>
<keyword evidence="3" id="KW-0808">Transferase</keyword>
<keyword evidence="2 8" id="KW-0240">DNA-directed RNA polymerase</keyword>
<dbReference type="InterPro" id="IPR042102">
    <property type="entry name" value="RNA_pol_Rpb1_3_sf"/>
</dbReference>
<dbReference type="GO" id="GO:0000428">
    <property type="term" value="C:DNA-directed RNA polymerase complex"/>
    <property type="evidence" value="ECO:0007669"/>
    <property type="project" value="UniProtKB-KW"/>
</dbReference>
<dbReference type="Gene3D" id="1.10.274.100">
    <property type="entry name" value="RNA polymerase Rpb1, domain 3"/>
    <property type="match status" value="2"/>
</dbReference>
<proteinExistence type="predicted"/>
<feature type="non-terminal residue" evidence="8">
    <location>
        <position position="1"/>
    </location>
</feature>
<evidence type="ECO:0000256" key="4">
    <source>
        <dbReference type="ARBA" id="ARBA00022695"/>
    </source>
</evidence>
<dbReference type="EC" id="2.7.7.6" evidence="1"/>
<evidence type="ECO:0000259" key="7">
    <source>
        <dbReference type="Pfam" id="PF04983"/>
    </source>
</evidence>
<sequence>GRAIAVPSQDMILGIYYLSLEKDGVKGEHKLVTDVNEAKIALEMGQVDLHAKIRTKVEDKVIHTTIGRLIIKEILPDFVPTTLWNKILKKKDIGTLVDYVYKYGGYKVTPIFLDDLKNLGFRYATEAGISVSIDDIKVPETKPEHIAKSKKDVIE</sequence>
<dbReference type="EMBL" id="NXIC01000045">
    <property type="protein sequence ID" value="RXI24618.1"/>
    <property type="molecule type" value="Genomic_DNA"/>
</dbReference>
<evidence type="ECO:0000256" key="1">
    <source>
        <dbReference type="ARBA" id="ARBA00012418"/>
    </source>
</evidence>
<evidence type="ECO:0000313" key="8">
    <source>
        <dbReference type="EMBL" id="RXI24618.1"/>
    </source>
</evidence>
<dbReference type="InterPro" id="IPR045867">
    <property type="entry name" value="DNA-dir_RpoC_beta_prime"/>
</dbReference>
<comment type="caution">
    <text evidence="8">The sequence shown here is derived from an EMBL/GenBank/DDBJ whole genome shotgun (WGS) entry which is preliminary data.</text>
</comment>
<name>A0ABY0EET5_9BACT</name>
<keyword evidence="4" id="KW-0548">Nucleotidyltransferase</keyword>
<feature type="domain" description="RNA polymerase Rpb1" evidence="7">
    <location>
        <begin position="1"/>
        <end position="136"/>
    </location>
</feature>
<evidence type="ECO:0000313" key="9">
    <source>
        <dbReference type="Proteomes" id="UP000290580"/>
    </source>
</evidence>
<dbReference type="InterPro" id="IPR007066">
    <property type="entry name" value="RNA_pol_Rpb1_3"/>
</dbReference>
<dbReference type="SUPFAM" id="SSF64484">
    <property type="entry name" value="beta and beta-prime subunits of DNA dependent RNA-polymerase"/>
    <property type="match status" value="1"/>
</dbReference>
<protein>
    <recommendedName>
        <fullName evidence="1">DNA-directed RNA polymerase</fullName>
        <ecNumber evidence="1">2.7.7.6</ecNumber>
    </recommendedName>
</protein>
<accession>A0ABY0EET5</accession>
<keyword evidence="9" id="KW-1185">Reference proteome</keyword>
<keyword evidence="5" id="KW-0804">Transcription</keyword>
<dbReference type="PANTHER" id="PTHR19376:SF54">
    <property type="entry name" value="DNA-DIRECTED RNA POLYMERASE SUBUNIT BETA"/>
    <property type="match status" value="1"/>
</dbReference>
<gene>
    <name evidence="8" type="ORF">CP959_10295</name>
</gene>
<evidence type="ECO:0000256" key="3">
    <source>
        <dbReference type="ARBA" id="ARBA00022679"/>
    </source>
</evidence>
<dbReference type="Pfam" id="PF04983">
    <property type="entry name" value="RNA_pol_Rpb1_3"/>
    <property type="match status" value="1"/>
</dbReference>
<evidence type="ECO:0000256" key="6">
    <source>
        <dbReference type="ARBA" id="ARBA00048552"/>
    </source>
</evidence>
<evidence type="ECO:0000256" key="5">
    <source>
        <dbReference type="ARBA" id="ARBA00023163"/>
    </source>
</evidence>
<reference evidence="8 9" key="1">
    <citation type="submission" date="2017-09" db="EMBL/GenBank/DDBJ databases">
        <title>Genomics of the genus Arcobacter.</title>
        <authorList>
            <person name="Perez-Cataluna A."/>
            <person name="Figueras M.J."/>
            <person name="Salas-Masso N."/>
        </authorList>
    </citation>
    <scope>NUCLEOTIDE SEQUENCE [LARGE SCALE GENOMIC DNA]</scope>
    <source>
        <strain evidence="8 9">LMG 6621</strain>
    </source>
</reference>